<gene>
    <name evidence="1" type="ORF">BSTOLATCC_MIC34278</name>
</gene>
<name>A0AAU9JGV3_9CILI</name>
<evidence type="ECO:0000313" key="1">
    <source>
        <dbReference type="EMBL" id="CAG9323629.1"/>
    </source>
</evidence>
<comment type="caution">
    <text evidence="1">The sequence shown here is derived from an EMBL/GenBank/DDBJ whole genome shotgun (WGS) entry which is preliminary data.</text>
</comment>
<sequence>MMNIILKLWLKINIRKPKIIRSDFQSLIAAACSLGITKKLPIKHYLILDYLTDNRIAQKFDFFFHTEGRSRVAIIHEYKEINNEN</sequence>
<dbReference type="AlphaFoldDB" id="A0AAU9JGV3"/>
<dbReference type="Proteomes" id="UP001162131">
    <property type="component" value="Unassembled WGS sequence"/>
</dbReference>
<protein>
    <submittedName>
        <fullName evidence="1">Uncharacterized protein</fullName>
    </submittedName>
</protein>
<dbReference type="EMBL" id="CAJZBQ010000034">
    <property type="protein sequence ID" value="CAG9323629.1"/>
    <property type="molecule type" value="Genomic_DNA"/>
</dbReference>
<keyword evidence="2" id="KW-1185">Reference proteome</keyword>
<reference evidence="1" key="1">
    <citation type="submission" date="2021-09" db="EMBL/GenBank/DDBJ databases">
        <authorList>
            <consortium name="AG Swart"/>
            <person name="Singh M."/>
            <person name="Singh A."/>
            <person name="Seah K."/>
            <person name="Emmerich C."/>
        </authorList>
    </citation>
    <scope>NUCLEOTIDE SEQUENCE</scope>
    <source>
        <strain evidence="1">ATCC30299</strain>
    </source>
</reference>
<organism evidence="1 2">
    <name type="scientific">Blepharisma stoltei</name>
    <dbReference type="NCBI Taxonomy" id="1481888"/>
    <lineage>
        <taxon>Eukaryota</taxon>
        <taxon>Sar</taxon>
        <taxon>Alveolata</taxon>
        <taxon>Ciliophora</taxon>
        <taxon>Postciliodesmatophora</taxon>
        <taxon>Heterotrichea</taxon>
        <taxon>Heterotrichida</taxon>
        <taxon>Blepharismidae</taxon>
        <taxon>Blepharisma</taxon>
    </lineage>
</organism>
<proteinExistence type="predicted"/>
<evidence type="ECO:0000313" key="2">
    <source>
        <dbReference type="Proteomes" id="UP001162131"/>
    </source>
</evidence>
<accession>A0AAU9JGV3</accession>